<dbReference type="Proteomes" id="UP000070299">
    <property type="component" value="Unassembled WGS sequence"/>
</dbReference>
<dbReference type="RefSeq" id="WP_068378841.1">
    <property type="nucleotide sequence ID" value="NZ_LSNE01000009.1"/>
</dbReference>
<comment type="caution">
    <text evidence="1">The sequence shown here is derived from an EMBL/GenBank/DDBJ whole genome shotgun (WGS) entry which is preliminary data.</text>
</comment>
<name>A0A148KMW8_9ALTE</name>
<dbReference type="EMBL" id="LSNE01000009">
    <property type="protein sequence ID" value="KXI27637.1"/>
    <property type="molecule type" value="Genomic_DNA"/>
</dbReference>
<protein>
    <submittedName>
        <fullName evidence="1">Uncharacterized protein</fullName>
    </submittedName>
</protein>
<dbReference type="PROSITE" id="PS51257">
    <property type="entry name" value="PROKAR_LIPOPROTEIN"/>
    <property type="match status" value="1"/>
</dbReference>
<dbReference type="InterPro" id="IPR012332">
    <property type="entry name" value="Autotransporter_pectin_lyase_C"/>
</dbReference>
<dbReference type="STRING" id="1799789.AX660_18945"/>
<dbReference type="InterPro" id="IPR011004">
    <property type="entry name" value="Trimer_LpxA-like_sf"/>
</dbReference>
<evidence type="ECO:0000313" key="2">
    <source>
        <dbReference type="Proteomes" id="UP000070299"/>
    </source>
</evidence>
<dbReference type="SUPFAM" id="SSF51161">
    <property type="entry name" value="Trimeric LpxA-like enzymes"/>
    <property type="match status" value="1"/>
</dbReference>
<dbReference type="AlphaFoldDB" id="A0A148KMW8"/>
<dbReference type="OrthoDB" id="6321858at2"/>
<proteinExistence type="predicted"/>
<reference evidence="2" key="1">
    <citation type="submission" date="2016-02" db="EMBL/GenBank/DDBJ databases">
        <authorList>
            <person name="Schultz-Johansen M."/>
            <person name="Glaring M.A."/>
            <person name="Bech P.K."/>
            <person name="Stougaard P."/>
        </authorList>
    </citation>
    <scope>NUCLEOTIDE SEQUENCE [LARGE SCALE GENOMIC DNA]</scope>
    <source>
        <strain evidence="2">S66</strain>
    </source>
</reference>
<organism evidence="1 2">
    <name type="scientific">Paraglaciecola hydrolytica</name>
    <dbReference type="NCBI Taxonomy" id="1799789"/>
    <lineage>
        <taxon>Bacteria</taxon>
        <taxon>Pseudomonadati</taxon>
        <taxon>Pseudomonadota</taxon>
        <taxon>Gammaproteobacteria</taxon>
        <taxon>Alteromonadales</taxon>
        <taxon>Alteromonadaceae</taxon>
        <taxon>Paraglaciecola</taxon>
    </lineage>
</organism>
<accession>A0A148KMW8</accession>
<dbReference type="Gene3D" id="2.160.20.20">
    <property type="match status" value="1"/>
</dbReference>
<sequence length="225" mass="23806">MKTSRLAQIALVSLLTLSITGCIIHIGGHKGDSNHQQSDLSSVLGNIVVDAHSEVSDVSTVNGNITIKNNVKANELDAVNGNIEIGSNAQIKSASTVNGSIEAKHGLKVNQGLSTVNGNIELKANAQIGSDINTVNGNIALLNANVGGHIETKNGDIDLRDTTQVQGDIIFQAKDEKRGFKGELPTLSIDASSNVQGKIILHRQVVLEIENPALLAKIERHYADQ</sequence>
<gene>
    <name evidence="1" type="ORF">AX660_18945</name>
</gene>
<keyword evidence="2" id="KW-1185">Reference proteome</keyword>
<evidence type="ECO:0000313" key="1">
    <source>
        <dbReference type="EMBL" id="KXI27637.1"/>
    </source>
</evidence>